<keyword evidence="2 5" id="KW-0862">Zinc</keyword>
<feature type="region of interest" description="Disordered" evidence="6">
    <location>
        <begin position="1"/>
        <end position="30"/>
    </location>
</feature>
<evidence type="ECO:0000256" key="3">
    <source>
        <dbReference type="ARBA" id="ARBA00023125"/>
    </source>
</evidence>
<dbReference type="GeneID" id="106459156"/>
<feature type="compositionally biased region" description="Basic and acidic residues" evidence="6">
    <location>
        <begin position="366"/>
        <end position="375"/>
    </location>
</feature>
<keyword evidence="1 5" id="KW-0479">Metal-binding</keyword>
<protein>
    <submittedName>
        <fullName evidence="9">Uncharacterized protein LOC106459156</fullName>
    </submittedName>
</protein>
<gene>
    <name evidence="9" type="primary">LOC106459156</name>
</gene>
<dbReference type="SMART" id="SM00301">
    <property type="entry name" value="DM"/>
    <property type="match status" value="1"/>
</dbReference>
<keyword evidence="3 5" id="KW-0238">DNA-binding</keyword>
<evidence type="ECO:0000313" key="9">
    <source>
        <dbReference type="RefSeq" id="XP_013774204.1"/>
    </source>
</evidence>
<feature type="compositionally biased region" description="Polar residues" evidence="6">
    <location>
        <begin position="12"/>
        <end position="21"/>
    </location>
</feature>
<evidence type="ECO:0000256" key="4">
    <source>
        <dbReference type="ARBA" id="ARBA00023242"/>
    </source>
</evidence>
<evidence type="ECO:0000256" key="5">
    <source>
        <dbReference type="PROSITE-ProRule" id="PRU00070"/>
    </source>
</evidence>
<evidence type="ECO:0000256" key="6">
    <source>
        <dbReference type="SAM" id="MobiDB-lite"/>
    </source>
</evidence>
<feature type="DNA-binding region" description="DM" evidence="5">
    <location>
        <begin position="48"/>
        <end position="95"/>
    </location>
</feature>
<dbReference type="SUPFAM" id="SSF82927">
    <property type="entry name" value="Cysteine-rich DNA binding domain, (DM domain)"/>
    <property type="match status" value="1"/>
</dbReference>
<organism evidence="8 9">
    <name type="scientific">Limulus polyphemus</name>
    <name type="common">Atlantic horseshoe crab</name>
    <dbReference type="NCBI Taxonomy" id="6850"/>
    <lineage>
        <taxon>Eukaryota</taxon>
        <taxon>Metazoa</taxon>
        <taxon>Ecdysozoa</taxon>
        <taxon>Arthropoda</taxon>
        <taxon>Chelicerata</taxon>
        <taxon>Merostomata</taxon>
        <taxon>Xiphosura</taxon>
        <taxon>Limulidae</taxon>
        <taxon>Limulus</taxon>
    </lineage>
</organism>
<dbReference type="InterPro" id="IPR001275">
    <property type="entry name" value="DM_DNA-bd"/>
</dbReference>
<evidence type="ECO:0000313" key="8">
    <source>
        <dbReference type="Proteomes" id="UP000694941"/>
    </source>
</evidence>
<keyword evidence="4 5" id="KW-0539">Nucleus</keyword>
<name>A0ABM1B3R2_LIMPO</name>
<feature type="region of interest" description="Disordered" evidence="6">
    <location>
        <begin position="346"/>
        <end position="377"/>
    </location>
</feature>
<dbReference type="PROSITE" id="PS50809">
    <property type="entry name" value="DM_2"/>
    <property type="match status" value="1"/>
</dbReference>
<accession>A0ABM1B3R2</accession>
<evidence type="ECO:0000259" key="7">
    <source>
        <dbReference type="PROSITE" id="PS50809"/>
    </source>
</evidence>
<dbReference type="PANTHER" id="PTHR12322:SF53">
    <property type="entry name" value="DOUBLESEX-MAB RELATED 11E"/>
    <property type="match status" value="1"/>
</dbReference>
<reference evidence="9" key="1">
    <citation type="submission" date="2025-08" db="UniProtKB">
        <authorList>
            <consortium name="RefSeq"/>
        </authorList>
    </citation>
    <scope>IDENTIFICATION</scope>
    <source>
        <tissue evidence="9">Muscle</tissue>
    </source>
</reference>
<evidence type="ECO:0000256" key="2">
    <source>
        <dbReference type="ARBA" id="ARBA00022833"/>
    </source>
</evidence>
<proteinExistence type="predicted"/>
<dbReference type="RefSeq" id="XP_013774204.1">
    <property type="nucleotide sequence ID" value="XM_013918750.2"/>
</dbReference>
<evidence type="ECO:0000256" key="1">
    <source>
        <dbReference type="ARBA" id="ARBA00022723"/>
    </source>
</evidence>
<dbReference type="Gene3D" id="4.10.1040.10">
    <property type="entry name" value="DM DNA-binding domain"/>
    <property type="match status" value="1"/>
</dbReference>
<sequence length="391" mass="44218">METSDSEEAIADSTSVPSPGGSSDIPEEDVDVECSTKTARRLLRTPKCARCRNHGVVSCLKGHKRFCRWRDCQCPNCLLVVERQRVMAAQVALRRQQAAEGKDTSEKLRNAEALLEQKKMYQRHLRNLQKSSISREILQNYRSRFFPFTSSGDLLRDGVPYISERMRKRRCFADRELEAVMFERERRSQLHQHMGVVGCASWTGGYGFQPSDYLKHAFHHPHKSHLPVPTLLTTTVNLVDNNSEAYHKCSRRSVLNHTHPSLNFLESSVPFPYEPHTLLAPVRSFSEPEIYGVVGVRLPFQSTQFNSSPALSPVAAELSNVGSVMRDITRIALSGIHREGSAFKEVGGTKHASAEEKQESLLNRQELSREKENNSKQRAISFSVESIIGRK</sequence>
<dbReference type="InterPro" id="IPR036407">
    <property type="entry name" value="DM_DNA-bd_sf"/>
</dbReference>
<feature type="domain" description="DM" evidence="7">
    <location>
        <begin position="48"/>
        <end position="95"/>
    </location>
</feature>
<dbReference type="InterPro" id="IPR026607">
    <property type="entry name" value="DMRT"/>
</dbReference>
<dbReference type="PROSITE" id="PS40000">
    <property type="entry name" value="DM_1"/>
    <property type="match status" value="1"/>
</dbReference>
<feature type="compositionally biased region" description="Acidic residues" evidence="6">
    <location>
        <begin position="1"/>
        <end position="10"/>
    </location>
</feature>
<dbReference type="PANTHER" id="PTHR12322">
    <property type="entry name" value="DOUBLESEX AND MAB-3 RELATED TRANSCRIPTION FACTOR DMRT"/>
    <property type="match status" value="1"/>
</dbReference>
<keyword evidence="8" id="KW-1185">Reference proteome</keyword>
<comment type="subcellular location">
    <subcellularLocation>
        <location evidence="5">Nucleus</location>
    </subcellularLocation>
</comment>
<dbReference type="Pfam" id="PF00751">
    <property type="entry name" value="DM"/>
    <property type="match status" value="1"/>
</dbReference>
<dbReference type="Proteomes" id="UP000694941">
    <property type="component" value="Unplaced"/>
</dbReference>